<dbReference type="InterPro" id="IPR018357">
    <property type="entry name" value="Hexapep_transf_CS"/>
</dbReference>
<feature type="binding site" evidence="4">
    <location>
        <position position="69"/>
    </location>
    <ligand>
        <name>substrate</name>
    </ligand>
</feature>
<keyword evidence="1 6" id="KW-0808">Transferase</keyword>
<evidence type="ECO:0000313" key="6">
    <source>
        <dbReference type="EMBL" id="PGO33388.1"/>
    </source>
</evidence>
<dbReference type="PANTHER" id="PTHR43300:SF7">
    <property type="entry name" value="UDP-N-ACETYLBACILLOSAMINE N-ACETYLTRANSFERASE"/>
    <property type="match status" value="1"/>
</dbReference>
<organism evidence="6 7">
    <name type="scientific">Bacillus cereus</name>
    <dbReference type="NCBI Taxonomy" id="1396"/>
    <lineage>
        <taxon>Bacteria</taxon>
        <taxon>Bacillati</taxon>
        <taxon>Bacillota</taxon>
        <taxon>Bacilli</taxon>
        <taxon>Bacillales</taxon>
        <taxon>Bacillaceae</taxon>
        <taxon>Bacillus</taxon>
        <taxon>Bacillus cereus group</taxon>
    </lineage>
</organism>
<feature type="binding site" evidence="4">
    <location>
        <position position="145"/>
    </location>
    <ligand>
        <name>acetyl-CoA</name>
        <dbReference type="ChEBI" id="CHEBI:57288"/>
    </ligand>
</feature>
<dbReference type="Proteomes" id="UP000223777">
    <property type="component" value="Unassembled WGS sequence"/>
</dbReference>
<dbReference type="Pfam" id="PF17836">
    <property type="entry name" value="PglD_N"/>
    <property type="match status" value="1"/>
</dbReference>
<keyword evidence="2" id="KW-0677">Repeat</keyword>
<dbReference type="InterPro" id="IPR020019">
    <property type="entry name" value="AcTrfase_PglD-like"/>
</dbReference>
<dbReference type="PROSITE" id="PS00101">
    <property type="entry name" value="HEXAPEP_TRANSFERASES"/>
    <property type="match status" value="1"/>
</dbReference>
<evidence type="ECO:0000256" key="1">
    <source>
        <dbReference type="ARBA" id="ARBA00022679"/>
    </source>
</evidence>
<evidence type="ECO:0000256" key="4">
    <source>
        <dbReference type="PIRSR" id="PIRSR620019-2"/>
    </source>
</evidence>
<sequence>MKILIIGDGGHSKVVKDIILSNTQYEIVGYLDDKYIEITLVNGIYFGPISAIGEMMNKFQKVKVVIAVGNNKMRSIIFGKLNLYDCYFATLIHKTAVVSPTARLGNGTVVMPYAVINADTIVGEHVIINTGAVIEHDNQIGRFAHVSPHSTLAGSVSIEEGVHVGVAAALIPGVHVGEWATIGAGAVVINDIPPKYTVVGIPARVINVENY</sequence>
<reference evidence="6 7" key="1">
    <citation type="submission" date="2017-09" db="EMBL/GenBank/DDBJ databases">
        <title>Large-scale bioinformatics analysis of Bacillus genomes uncovers conserved roles of natural products in bacterial physiology.</title>
        <authorList>
            <consortium name="Agbiome Team Llc"/>
            <person name="Bleich R.M."/>
            <person name="Grubbs K.J."/>
            <person name="Santa Maria K.C."/>
            <person name="Allen S.E."/>
            <person name="Farag S."/>
            <person name="Shank E.A."/>
            <person name="Bowers A."/>
        </authorList>
    </citation>
    <scope>NUCLEOTIDE SEQUENCE [LARGE SCALE GENOMIC DNA]</scope>
    <source>
        <strain evidence="6 7">AFS050027</strain>
    </source>
</reference>
<name>A0A2B9QEY3_BACCE</name>
<dbReference type="Gene3D" id="3.40.50.20">
    <property type="match status" value="1"/>
</dbReference>
<dbReference type="PANTHER" id="PTHR43300">
    <property type="entry name" value="ACETYLTRANSFERASE"/>
    <property type="match status" value="1"/>
</dbReference>
<proteinExistence type="predicted"/>
<dbReference type="InterPro" id="IPR050179">
    <property type="entry name" value="Trans_hexapeptide_repeat"/>
</dbReference>
<dbReference type="CDD" id="cd03360">
    <property type="entry name" value="LbH_AT_putative"/>
    <property type="match status" value="1"/>
</dbReference>
<gene>
    <name evidence="6" type="ORF">CN984_04675</name>
</gene>
<feature type="site" description="Increases basicity of active site His" evidence="3">
    <location>
        <position position="137"/>
    </location>
</feature>
<dbReference type="Pfam" id="PF00132">
    <property type="entry name" value="Hexapep"/>
    <property type="match status" value="1"/>
</dbReference>
<dbReference type="SUPFAM" id="SSF51161">
    <property type="entry name" value="Trimeric LpxA-like enzymes"/>
    <property type="match status" value="1"/>
</dbReference>
<dbReference type="EMBL" id="NUIL01000003">
    <property type="protein sequence ID" value="PGO33388.1"/>
    <property type="molecule type" value="Genomic_DNA"/>
</dbReference>
<comment type="caution">
    <text evidence="6">The sequence shown here is derived from an EMBL/GenBank/DDBJ whole genome shotgun (WGS) entry which is preliminary data.</text>
</comment>
<feature type="domain" description="PglD N-terminal" evidence="5">
    <location>
        <begin position="2"/>
        <end position="80"/>
    </location>
</feature>
<dbReference type="Gene3D" id="2.160.10.10">
    <property type="entry name" value="Hexapeptide repeat proteins"/>
    <property type="match status" value="1"/>
</dbReference>
<dbReference type="AlphaFoldDB" id="A0A2B9QEY3"/>
<accession>A0A2B9QEY3</accession>
<evidence type="ECO:0000259" key="5">
    <source>
        <dbReference type="Pfam" id="PF17836"/>
    </source>
</evidence>
<protein>
    <submittedName>
        <fullName evidence="6">Acetyltransferase</fullName>
    </submittedName>
</protein>
<feature type="active site" description="Proton acceptor" evidence="3">
    <location>
        <position position="136"/>
    </location>
</feature>
<dbReference type="NCBIfam" id="TIGR03570">
    <property type="entry name" value="NeuD_NnaD"/>
    <property type="match status" value="1"/>
</dbReference>
<dbReference type="InterPro" id="IPR041561">
    <property type="entry name" value="PglD_N"/>
</dbReference>
<evidence type="ECO:0000256" key="3">
    <source>
        <dbReference type="PIRSR" id="PIRSR620019-1"/>
    </source>
</evidence>
<evidence type="ECO:0000256" key="2">
    <source>
        <dbReference type="ARBA" id="ARBA00022737"/>
    </source>
</evidence>
<evidence type="ECO:0000313" key="7">
    <source>
        <dbReference type="Proteomes" id="UP000223777"/>
    </source>
</evidence>
<dbReference type="InterPro" id="IPR001451">
    <property type="entry name" value="Hexapep"/>
</dbReference>
<dbReference type="GO" id="GO:0016740">
    <property type="term" value="F:transferase activity"/>
    <property type="evidence" value="ECO:0007669"/>
    <property type="project" value="UniProtKB-KW"/>
</dbReference>
<dbReference type="RefSeq" id="WP_098763412.1">
    <property type="nucleotide sequence ID" value="NZ_NUIL01000003.1"/>
</dbReference>
<dbReference type="InterPro" id="IPR011004">
    <property type="entry name" value="Trimer_LpxA-like_sf"/>
</dbReference>